<name>A0AAE0TQS5_9PEZI</name>
<dbReference type="Pfam" id="PF04194">
    <property type="entry name" value="PDCD2_C"/>
    <property type="match status" value="1"/>
</dbReference>
<evidence type="ECO:0000259" key="2">
    <source>
        <dbReference type="Pfam" id="PF04194"/>
    </source>
</evidence>
<dbReference type="EMBL" id="JAUTXT010000043">
    <property type="protein sequence ID" value="KAK3671380.1"/>
    <property type="molecule type" value="Genomic_DNA"/>
</dbReference>
<sequence>MADYDSESSGAEDVETNVLLGYASKEPTSDEFSQLGGHPTWVDGLTAPNGTFAKCKVCNGLMNLLLQLHGDLPQRFPGHERRLYIWSCRRKTCRRKGGSVRALRAVRSSAIAAVSKPPAKVEHEISPPSKPSTNLGETLFGVQSSSGAPSNLFASSNGSGSSANPFAPASAKPVPKSDDTESLAQTFAEKARITPPEPAPSIQAVALPPPNEPWPDHAAFPEPYPAYHLDADKEYLEPEVLATPANARLDDTASNGAEGTSTADMKDAFESSMDKTFQRFADRLSQNPEQVLRYEIGAQPVLYALKDAVGKLLAPTQEQNNAKVRVASSSKGSAGALARVPRCTNCGSARIFELQLTPHLITELEADEMGVEGMDWGTIILAVCSADCQPKDSKSGELSYVEEWVGVQWEDLEEKRRP</sequence>
<feature type="region of interest" description="Disordered" evidence="1">
    <location>
        <begin position="116"/>
        <end position="218"/>
    </location>
</feature>
<evidence type="ECO:0000313" key="3">
    <source>
        <dbReference type="EMBL" id="KAK3671380.1"/>
    </source>
</evidence>
<evidence type="ECO:0000313" key="4">
    <source>
        <dbReference type="Proteomes" id="UP001274830"/>
    </source>
</evidence>
<dbReference type="Proteomes" id="UP001274830">
    <property type="component" value="Unassembled WGS sequence"/>
</dbReference>
<feature type="compositionally biased region" description="Low complexity" evidence="1">
    <location>
        <begin position="154"/>
        <end position="164"/>
    </location>
</feature>
<dbReference type="InterPro" id="IPR007320">
    <property type="entry name" value="PDCD2_C"/>
</dbReference>
<dbReference type="GO" id="GO:0005737">
    <property type="term" value="C:cytoplasm"/>
    <property type="evidence" value="ECO:0007669"/>
    <property type="project" value="InterPro"/>
</dbReference>
<dbReference type="AlphaFoldDB" id="A0AAE0TQS5"/>
<proteinExistence type="predicted"/>
<reference evidence="3" key="1">
    <citation type="submission" date="2023-07" db="EMBL/GenBank/DDBJ databases">
        <title>Black Yeasts Isolated from many extreme environments.</title>
        <authorList>
            <person name="Coleine C."/>
            <person name="Stajich J.E."/>
            <person name="Selbmann L."/>
        </authorList>
    </citation>
    <scope>NUCLEOTIDE SEQUENCE</scope>
    <source>
        <strain evidence="3">CCFEE 5485</strain>
    </source>
</reference>
<dbReference type="PANTHER" id="PTHR47524:SF1">
    <property type="entry name" value="20S RRNA ACCUMULATION PROTEIN 4"/>
    <property type="match status" value="1"/>
</dbReference>
<gene>
    <name evidence="3" type="ORF">LTR78_008658</name>
</gene>
<keyword evidence="4" id="KW-1185">Reference proteome</keyword>
<comment type="caution">
    <text evidence="3">The sequence shown here is derived from an EMBL/GenBank/DDBJ whole genome shotgun (WGS) entry which is preliminary data.</text>
</comment>
<organism evidence="3 4">
    <name type="scientific">Recurvomyces mirabilis</name>
    <dbReference type="NCBI Taxonomy" id="574656"/>
    <lineage>
        <taxon>Eukaryota</taxon>
        <taxon>Fungi</taxon>
        <taxon>Dikarya</taxon>
        <taxon>Ascomycota</taxon>
        <taxon>Pezizomycotina</taxon>
        <taxon>Dothideomycetes</taxon>
        <taxon>Dothideomycetidae</taxon>
        <taxon>Mycosphaerellales</taxon>
        <taxon>Teratosphaeriaceae</taxon>
        <taxon>Recurvomyces</taxon>
    </lineage>
</organism>
<feature type="compositionally biased region" description="Polar residues" evidence="1">
    <location>
        <begin position="131"/>
        <end position="153"/>
    </location>
</feature>
<feature type="domain" description="Programmed cell death protein 2 C-terminal" evidence="2">
    <location>
        <begin position="274"/>
        <end position="409"/>
    </location>
</feature>
<evidence type="ECO:0000256" key="1">
    <source>
        <dbReference type="SAM" id="MobiDB-lite"/>
    </source>
</evidence>
<dbReference type="PANTHER" id="PTHR47524">
    <property type="entry name" value="20S RRNA ACCUMULATION PROTEIN 4"/>
    <property type="match status" value="1"/>
</dbReference>
<dbReference type="GO" id="GO:0030490">
    <property type="term" value="P:maturation of SSU-rRNA"/>
    <property type="evidence" value="ECO:0007669"/>
    <property type="project" value="TreeGrafter"/>
</dbReference>
<accession>A0AAE0TQS5</accession>
<protein>
    <recommendedName>
        <fullName evidence="2">Programmed cell death protein 2 C-terminal domain-containing protein</fullName>
    </recommendedName>
</protein>